<evidence type="ECO:0000256" key="3">
    <source>
        <dbReference type="ARBA" id="ARBA00022989"/>
    </source>
</evidence>
<dbReference type="PANTHER" id="PTHR30518">
    <property type="entry name" value="ENDOLYTIC MUREIN TRANSGLYCOSYLASE"/>
    <property type="match status" value="1"/>
</dbReference>
<gene>
    <name evidence="7" type="primary">mltG</name>
    <name evidence="8" type="ORF">A2960_04850</name>
</gene>
<dbReference type="Gene3D" id="3.30.160.60">
    <property type="entry name" value="Classic Zinc Finger"/>
    <property type="match status" value="1"/>
</dbReference>
<proteinExistence type="inferred from homology"/>
<comment type="similarity">
    <text evidence="7">Belongs to the transglycosylase MltG family.</text>
</comment>
<dbReference type="GO" id="GO:0005886">
    <property type="term" value="C:plasma membrane"/>
    <property type="evidence" value="ECO:0007669"/>
    <property type="project" value="UniProtKB-UniRule"/>
</dbReference>
<keyword evidence="1 7" id="KW-1003">Cell membrane</keyword>
<dbReference type="InterPro" id="IPR003770">
    <property type="entry name" value="MLTG-like"/>
</dbReference>
<dbReference type="HAMAP" id="MF_02065">
    <property type="entry name" value="MltG"/>
    <property type="match status" value="1"/>
</dbReference>
<name>A0A1F6ANL6_9BACT</name>
<reference evidence="8 9" key="1">
    <citation type="journal article" date="2016" name="Nat. Commun.">
        <title>Thousands of microbial genomes shed light on interconnected biogeochemical processes in an aquifer system.</title>
        <authorList>
            <person name="Anantharaman K."/>
            <person name="Brown C.T."/>
            <person name="Hug L.A."/>
            <person name="Sharon I."/>
            <person name="Castelle C.J."/>
            <person name="Probst A.J."/>
            <person name="Thomas B.C."/>
            <person name="Singh A."/>
            <person name="Wilkins M.J."/>
            <person name="Karaoz U."/>
            <person name="Brodie E.L."/>
            <person name="Williams K.H."/>
            <person name="Hubbard S.S."/>
            <person name="Banfield J.F."/>
        </authorList>
    </citation>
    <scope>NUCLEOTIDE SEQUENCE [LARGE SCALE GENOMIC DNA]</scope>
</reference>
<dbReference type="PANTHER" id="PTHR30518:SF2">
    <property type="entry name" value="ENDOLYTIC MUREIN TRANSGLYCOSYLASE"/>
    <property type="match status" value="1"/>
</dbReference>
<evidence type="ECO:0000256" key="5">
    <source>
        <dbReference type="ARBA" id="ARBA00023239"/>
    </source>
</evidence>
<keyword evidence="2 7" id="KW-0812">Transmembrane</keyword>
<comment type="catalytic activity">
    <reaction evidence="7">
        <text>a peptidoglycan chain = a peptidoglycan chain with N-acetyl-1,6-anhydromuramyl-[peptide] at the reducing end + a peptidoglycan chain with N-acetylglucosamine at the non-reducing end.</text>
        <dbReference type="EC" id="4.2.2.29"/>
    </reaction>
</comment>
<dbReference type="EMBL" id="MFJR01000012">
    <property type="protein sequence ID" value="OGG26276.1"/>
    <property type="molecule type" value="Genomic_DNA"/>
</dbReference>
<dbReference type="Proteomes" id="UP000176609">
    <property type="component" value="Unassembled WGS sequence"/>
</dbReference>
<dbReference type="CDD" id="cd08010">
    <property type="entry name" value="MltG_like"/>
    <property type="match status" value="1"/>
</dbReference>
<dbReference type="GO" id="GO:0071555">
    <property type="term" value="P:cell wall organization"/>
    <property type="evidence" value="ECO:0007669"/>
    <property type="project" value="UniProtKB-KW"/>
</dbReference>
<dbReference type="GO" id="GO:0008932">
    <property type="term" value="F:lytic endotransglycosylase activity"/>
    <property type="evidence" value="ECO:0007669"/>
    <property type="project" value="UniProtKB-UniRule"/>
</dbReference>
<organism evidence="8 9">
    <name type="scientific">Candidatus Gottesmanbacteria bacterium RIFCSPLOWO2_01_FULL_39_12b</name>
    <dbReference type="NCBI Taxonomy" id="1798388"/>
    <lineage>
        <taxon>Bacteria</taxon>
        <taxon>Candidatus Gottesmaniibacteriota</taxon>
    </lineage>
</organism>
<keyword evidence="3 7" id="KW-1133">Transmembrane helix</keyword>
<evidence type="ECO:0000256" key="7">
    <source>
        <dbReference type="HAMAP-Rule" id="MF_02065"/>
    </source>
</evidence>
<evidence type="ECO:0000256" key="1">
    <source>
        <dbReference type="ARBA" id="ARBA00022475"/>
    </source>
</evidence>
<accession>A0A1F6ANL6</accession>
<keyword evidence="6 7" id="KW-0961">Cell wall biogenesis/degradation</keyword>
<evidence type="ECO:0000313" key="8">
    <source>
        <dbReference type="EMBL" id="OGG26276.1"/>
    </source>
</evidence>
<protein>
    <recommendedName>
        <fullName evidence="7">Endolytic murein transglycosylase</fullName>
        <ecNumber evidence="7">4.2.2.29</ecNumber>
    </recommendedName>
    <alternativeName>
        <fullName evidence="7">Peptidoglycan lytic transglycosylase</fullName>
    </alternativeName>
    <alternativeName>
        <fullName evidence="7">Peptidoglycan polymerization terminase</fullName>
    </alternativeName>
</protein>
<evidence type="ECO:0000256" key="2">
    <source>
        <dbReference type="ARBA" id="ARBA00022692"/>
    </source>
</evidence>
<evidence type="ECO:0000313" key="9">
    <source>
        <dbReference type="Proteomes" id="UP000176609"/>
    </source>
</evidence>
<keyword evidence="5 7" id="KW-0456">Lyase</keyword>
<sequence>MKQRIVILLLILLLGGSFISLWWTRANKPIKPDDKKEVVFTIHNGESIRSVAERLQNQKLIRSSVAFFLLARFGGVANNIQAGEFRLNPSMHMNTIAQSLTHGTTDVQLTIPEGWRNSEIAFKLTQELAVPESEFLKIAREGYMFPDTYRFPKNSTAVELVKFFFDNFNRKIGQKEISLAQEKNLSLNQLIIIASLVEREAKHDVDRPIVASVILNRLKLGMKLDIDATVQYVLGYQPQEKSWWKKELTLKDLETDSPYNTYKNAGLPPQPIANPGLEAITAVLNTPKTDYLYYVADNNGFSHFASTIEEHNQNISKYLNK</sequence>
<feature type="site" description="Important for catalytic activity" evidence="7">
    <location>
        <position position="200"/>
    </location>
</feature>
<dbReference type="GO" id="GO:0009252">
    <property type="term" value="P:peptidoglycan biosynthetic process"/>
    <property type="evidence" value="ECO:0007669"/>
    <property type="project" value="UniProtKB-UniRule"/>
</dbReference>
<evidence type="ECO:0000256" key="6">
    <source>
        <dbReference type="ARBA" id="ARBA00023316"/>
    </source>
</evidence>
<dbReference type="NCBIfam" id="TIGR00247">
    <property type="entry name" value="endolytic transglycosylase MltG"/>
    <property type="match status" value="1"/>
</dbReference>
<dbReference type="Pfam" id="PF02618">
    <property type="entry name" value="YceG"/>
    <property type="match status" value="1"/>
</dbReference>
<comment type="caution">
    <text evidence="8">The sequence shown here is derived from an EMBL/GenBank/DDBJ whole genome shotgun (WGS) entry which is preliminary data.</text>
</comment>
<keyword evidence="4 7" id="KW-0472">Membrane</keyword>
<dbReference type="EC" id="4.2.2.29" evidence="7"/>
<evidence type="ECO:0000256" key="4">
    <source>
        <dbReference type="ARBA" id="ARBA00023136"/>
    </source>
</evidence>
<comment type="function">
    <text evidence="7">Functions as a peptidoglycan terminase that cleaves nascent peptidoglycan strands endolytically to terminate their elongation.</text>
</comment>
<dbReference type="AlphaFoldDB" id="A0A1F6ANL6"/>
<dbReference type="Gene3D" id="3.30.1490.480">
    <property type="entry name" value="Endolytic murein transglycosylase"/>
    <property type="match status" value="1"/>
</dbReference>